<dbReference type="GO" id="GO:0043291">
    <property type="term" value="C:RAVE complex"/>
    <property type="evidence" value="ECO:0007669"/>
    <property type="project" value="TreeGrafter"/>
</dbReference>
<dbReference type="InterPro" id="IPR022033">
    <property type="entry name" value="Rav1p_C"/>
</dbReference>
<evidence type="ECO:0000259" key="2">
    <source>
        <dbReference type="Pfam" id="PF12234"/>
    </source>
</evidence>
<dbReference type="Gene3D" id="2.130.10.10">
    <property type="entry name" value="YVTN repeat-like/Quinoprotein amine dehydrogenase"/>
    <property type="match status" value="1"/>
</dbReference>
<sequence length="2361" mass="260084">MHSGEVFFPQRCSHLSCAFNALGELRVAMALADRLLFLKEGTLCACGPLFNDPGGEQVGSEKNTEAATLRQLRFCQFSDEIRVAVVGTNGVTVVDVSEGDMQLRHRRVLVESHLGTSTVKRCASSFFSLASVLPQGEATSFSTPSWMSGWDASVRREEVRGAVDAEFTSVSSLAIVLGDRAVVVEIGADGDIVKWRSWGSYSTVAVCRTNLHLAFVVKSSAVEVFPRRVRRCQEAASSLPSLQEECDPSILFPPSHAKASFNGKDPKKCDKFALRGVLAKLGVYKVAAVEWHHIAAHTILCVTCQHPNDDQISIALFVVQFIPEVWTSRQKLGENSETELTQRKESDHSFQLVPFGTVSFGSMSYSLRAQLVPSFCRSIHTKSLSNKLEFLCFEDDGTVRSVCYRFGRQKLGGFPMQRSAGVKASKLLLPLQENYGKIVRVDVLPVWKFRAVELGAFTPQAEQLMRTRRYRLLTHFANGMVAKVMIDLLTMVIRVEAFLTLGVDSLPLCLSTSRGNDGEVLLLGISHERAFVIEQVTRDRGVAETTLLAVSPISVEHRQRMQGLRKCGATMDTYDTVAGDEKKGEEEAVKLFVEAKCPEKARMIPSLMKACGGDAGKLLTRLAAKYGPIESPDAPHKEVHANDDPGSVLDAHSKLSSSASSSSLLPLETGFRLQHVQFTAEGICCSTRHSINGREEWWCIPTTILENFSAVQSELVVPAARIPAIAPMRSLNAAPIEELRHFDDKEVFCEWVESLKSITVRAKSLPDNPPLSFQPFENFPRYRVDEVKATRLVNRAVIVGVMGTIYGAETRRVLWLYGLDLLRNVAAPPMFFLELKMEDVLSFALSQNSTVFVLHRHKDVIDRWIRVATGGEDGFHWEGGPAHDEVSWRGEITAMAPLWAETKGPNKGEMQLEKLLFSSSDGSFIHAWNTPPSAPATFMQSRIDNFNTDSTVEIYHPTTLLVLLRMGRWRAVRFILEYVLQFACAMNADGVSVTDDINPSVLAREFCHNPVSIRLCERSSVAQGDLDATTFSAEVTINIDLQIERLLEMDEKSDGPSVSDNGFTPEMLEKVMELLSLAQLRGLSSQEQLGLVCVVDAIRAVCLFTIGMDVAASKFFFLHKLGQLWRRLGVRETFKNIIPHTHTAFLWAALSDAQPRLLHDLLDGNDGKDAVSWTDVEAAGVPFWLRSLQGLRTLAERVARGQYQATRDVRECALMYILAGKVGVLAALCKAERNAKLHAFFLRNFNESKNKTAAAGNGFAAVSKNMVAYGAAFFVLAGEFRNATQVLLQRHGSIALALLVLRLASNDNRDDLLWFIEQRVREEAEYGPMNVWEEACLLWHCGLTREARGLLSRHVPLCAVEAAEIVSFLRNERRHVRGEGLTPLRELLLLMHMTRLSHAKGMQLPAMMSCREAEALLAQVRGAKAEEHKAVAAKITFATRTKADFNTGTLTFHGFGLDDEDDEYAGGEHGNDSNNIHGVEKDALDAKVASTAVAPSRMVYHEEEEDASQIDVISAVALERELEWAWSRLHGTIPADGLTEDKDGGRGTVHAFLVCTARMVADVGRHMPIARVENRLACFLKSLLLLQNSRADPLSDEPLPLPMQGVVSRLVIVAVRLVLLSVAIQNTDYALASALLEFPTVVKVLREQNSETATLDSVLSYVRGLQGVLRRVRAMTMEQLKEEETGEVGAFSPSHELLNTGKDGGPLLWATMYEEKLRSLLILWSAAFLHLCALSELREEVHYIRGVFADLSHPPQYAKIMLWLLGCMLCRVTLAFNTAASQVVGHVVAVRQLDDGLLTNPNGIFIEEEQELRRVAELLESNLLFNIEDAATQHPVRTVLLDLCVAHAEFFWQFPSINAAISTDTDQVVLLLRDATQPHTTAHLLYGQLSDGAVATLRHMEVTWLRRVHTHAGFCEMMLEAALCGSLEQITTTDRLVLYQSHRAICSVDYDRSSCESLVWGTDAGAEVSHGYREILAGDNEAAFLREQPDRNVVTATLSAGLGREQGNGTAVGATQRDPKALSQRPRFSFASHAMVVSHPHLPFFLTRHSDGCVDLYSFTSNECVATFLCHGSHVVTDIAYSSTGYVFAAGLADGSVSGWRFNLSNSSNDPLFSHHLLPPGGVKVTLFFENQHSLLIVAGFDYAKEKSSAETAPRGRRGGGGIFYNSRAGDRDQNFVGVILLVDLVVNGGAVLVRRELPFVPEHAVYMTGLDLVLCVAVDGRVLLFDIWKSHLYILGNAPPVSPCIAVSCVAVSHYDDVLAIGTQDGHALLLRFHTILEAKSSCLEEASCESKMATYVTGENVLYKASRLQLAPVLKSHSGVSCMVFAPSVLLAGLNDGKLVAAMLVPHALRQGGPLSQML</sequence>
<evidence type="ECO:0000256" key="1">
    <source>
        <dbReference type="SAM" id="MobiDB-lite"/>
    </source>
</evidence>
<dbReference type="InterPro" id="IPR036322">
    <property type="entry name" value="WD40_repeat_dom_sf"/>
</dbReference>
<evidence type="ECO:0000313" key="4">
    <source>
        <dbReference type="Proteomes" id="UP000002296"/>
    </source>
</evidence>
<dbReference type="InterPro" id="IPR052208">
    <property type="entry name" value="DmX-like/RAVE_component"/>
</dbReference>
<keyword evidence="4" id="KW-1185">Reference proteome</keyword>
<dbReference type="InterPro" id="IPR001680">
    <property type="entry name" value="WD40_rpt"/>
</dbReference>
<reference evidence="3 4" key="1">
    <citation type="journal article" date="2005" name="Science">
        <title>The genome sequence of Trypanosoma cruzi, etiologic agent of Chagas disease.</title>
        <authorList>
            <person name="El-Sayed N.M."/>
            <person name="Myler P.J."/>
            <person name="Bartholomeu D.C."/>
            <person name="Nilsson D."/>
            <person name="Aggarwal G."/>
            <person name="Tran A.N."/>
            <person name="Ghedin E."/>
            <person name="Worthey E.A."/>
            <person name="Delcher A.L."/>
            <person name="Blandin G."/>
            <person name="Westenberger S.J."/>
            <person name="Caler E."/>
            <person name="Cerqueira G.C."/>
            <person name="Branche C."/>
            <person name="Haas B."/>
            <person name="Anupama A."/>
            <person name="Arner E."/>
            <person name="Aslund L."/>
            <person name="Attipoe P."/>
            <person name="Bontempi E."/>
            <person name="Bringaud F."/>
            <person name="Burton P."/>
            <person name="Cadag E."/>
            <person name="Campbell D.A."/>
            <person name="Carrington M."/>
            <person name="Crabtree J."/>
            <person name="Darban H."/>
            <person name="da Silveira J.F."/>
            <person name="de Jong P."/>
            <person name="Edwards K."/>
            <person name="Englund P.T."/>
            <person name="Fazelina G."/>
            <person name="Feldblyum T."/>
            <person name="Ferella M."/>
            <person name="Frasch A.C."/>
            <person name="Gull K."/>
            <person name="Horn D."/>
            <person name="Hou L."/>
            <person name="Huang Y."/>
            <person name="Kindlund E."/>
            <person name="Klingbeil M."/>
            <person name="Kluge S."/>
            <person name="Koo H."/>
            <person name="Lacerda D."/>
            <person name="Levin M.J."/>
            <person name="Lorenzi H."/>
            <person name="Louie T."/>
            <person name="Machado C.R."/>
            <person name="McCulloch R."/>
            <person name="McKenna A."/>
            <person name="Mizuno Y."/>
            <person name="Mottram J.C."/>
            <person name="Nelson S."/>
            <person name="Ochaya S."/>
            <person name="Osoegawa K."/>
            <person name="Pai G."/>
            <person name="Parsons M."/>
            <person name="Pentony M."/>
            <person name="Pettersson U."/>
            <person name="Pop M."/>
            <person name="Ramirez J.L."/>
            <person name="Rinta J."/>
            <person name="Robertson L."/>
            <person name="Salzberg S.L."/>
            <person name="Sanchez D.O."/>
            <person name="Seyler A."/>
            <person name="Sharma R."/>
            <person name="Shetty J."/>
            <person name="Simpson A.J."/>
            <person name="Sisk E."/>
            <person name="Tammi M.T."/>
            <person name="Tarleton R."/>
            <person name="Teixeira S."/>
            <person name="Van Aken S."/>
            <person name="Vogt C."/>
            <person name="Ward P.N."/>
            <person name="Wickstead B."/>
            <person name="Wortman J."/>
            <person name="White O."/>
            <person name="Fraser C.M."/>
            <person name="Stuart K.D."/>
            <person name="Andersson B."/>
        </authorList>
    </citation>
    <scope>NUCLEOTIDE SEQUENCE [LARGE SCALE GENOMIC DNA]</scope>
    <source>
        <strain evidence="3 4">CL Brener</strain>
    </source>
</reference>
<name>Q4DRF8_TRYCC</name>
<dbReference type="InterPro" id="IPR015943">
    <property type="entry name" value="WD40/YVTN_repeat-like_dom_sf"/>
</dbReference>
<dbReference type="GO" id="GO:0007035">
    <property type="term" value="P:vacuolar acidification"/>
    <property type="evidence" value="ECO:0007669"/>
    <property type="project" value="TreeGrafter"/>
</dbReference>
<comment type="caution">
    <text evidence="3">The sequence shown here is derived from an EMBL/GenBank/DDBJ whole genome shotgun (WGS) entry which is preliminary data.</text>
</comment>
<dbReference type="SMART" id="SM00320">
    <property type="entry name" value="WD40"/>
    <property type="match status" value="3"/>
</dbReference>
<evidence type="ECO:0000313" key="3">
    <source>
        <dbReference type="EMBL" id="EAN95105.1"/>
    </source>
</evidence>
<dbReference type="InParanoid" id="Q4DRF8"/>
<dbReference type="RefSeq" id="XP_816956.1">
    <property type="nucleotide sequence ID" value="XM_811863.1"/>
</dbReference>
<dbReference type="SUPFAM" id="SSF50978">
    <property type="entry name" value="WD40 repeat-like"/>
    <property type="match status" value="1"/>
</dbReference>
<gene>
    <name evidence="3" type="ORF">Tc00.1047053508547.80</name>
</gene>
<dbReference type="PANTHER" id="PTHR13950:SF9">
    <property type="entry name" value="RABCONNECTIN-3A"/>
    <property type="match status" value="1"/>
</dbReference>
<organism evidence="3 4">
    <name type="scientific">Trypanosoma cruzi (strain CL Brener)</name>
    <dbReference type="NCBI Taxonomy" id="353153"/>
    <lineage>
        <taxon>Eukaryota</taxon>
        <taxon>Discoba</taxon>
        <taxon>Euglenozoa</taxon>
        <taxon>Kinetoplastea</taxon>
        <taxon>Metakinetoplastina</taxon>
        <taxon>Trypanosomatida</taxon>
        <taxon>Trypanosomatidae</taxon>
        <taxon>Trypanosoma</taxon>
        <taxon>Schizotrypanum</taxon>
    </lineage>
</organism>
<proteinExistence type="predicted"/>
<dbReference type="Proteomes" id="UP000002296">
    <property type="component" value="Unassembled WGS sequence"/>
</dbReference>
<dbReference type="EMBL" id="AAHK01000232">
    <property type="protein sequence ID" value="EAN95105.1"/>
    <property type="molecule type" value="Genomic_DNA"/>
</dbReference>
<feature type="compositionally biased region" description="Basic and acidic residues" evidence="1">
    <location>
        <begin position="633"/>
        <end position="643"/>
    </location>
</feature>
<accession>Q4DRF8</accession>
<dbReference type="PaxDb" id="353153-Q4DRF8"/>
<dbReference type="OMA" id="WAAMSDS"/>
<dbReference type="Pfam" id="PF12234">
    <property type="entry name" value="Rav1p_C"/>
    <property type="match status" value="1"/>
</dbReference>
<protein>
    <recommendedName>
        <fullName evidence="2">RAVE complex protein Rav1 C-terminal domain-containing protein</fullName>
    </recommendedName>
</protein>
<dbReference type="AlphaFoldDB" id="Q4DRF8"/>
<dbReference type="PANTHER" id="PTHR13950">
    <property type="entry name" value="RABCONNECTIN-RELATED"/>
    <property type="match status" value="1"/>
</dbReference>
<dbReference type="GeneID" id="3548938"/>
<feature type="domain" description="RAVE complex protein Rav1 C-terminal" evidence="2">
    <location>
        <begin position="950"/>
        <end position="1324"/>
    </location>
</feature>
<feature type="region of interest" description="Disordered" evidence="1">
    <location>
        <begin position="630"/>
        <end position="653"/>
    </location>
</feature>
<dbReference type="KEGG" id="tcr:508547.80"/>
<dbReference type="STRING" id="353153.Q4DRF8"/>
<dbReference type="eggNOG" id="KOG1064">
    <property type="taxonomic scope" value="Eukaryota"/>
</dbReference>